<keyword evidence="5" id="KW-0539">Nucleus</keyword>
<evidence type="ECO:0000313" key="9">
    <source>
        <dbReference type="Proteomes" id="UP000242715"/>
    </source>
</evidence>
<dbReference type="Gene3D" id="3.40.50.10810">
    <property type="entry name" value="Tandem AAA-ATPase domain"/>
    <property type="match status" value="1"/>
</dbReference>
<proteinExistence type="predicted"/>
<dbReference type="Proteomes" id="UP000242715">
    <property type="component" value="Unassembled WGS sequence"/>
</dbReference>
<feature type="region of interest" description="Disordered" evidence="6">
    <location>
        <begin position="192"/>
        <end position="332"/>
    </location>
</feature>
<dbReference type="OrthoDB" id="2020972at2759"/>
<comment type="subcellular location">
    <subcellularLocation>
        <location evidence="1">Nucleus</location>
    </subcellularLocation>
</comment>
<keyword evidence="4" id="KW-0067">ATP-binding</keyword>
<feature type="compositionally biased region" description="Basic and acidic residues" evidence="6">
    <location>
        <begin position="479"/>
        <end position="519"/>
    </location>
</feature>
<dbReference type="GO" id="GO:0080188">
    <property type="term" value="P:gene silencing by siRNA-directed DNA methylation"/>
    <property type="evidence" value="ECO:0007669"/>
    <property type="project" value="InterPro"/>
</dbReference>
<evidence type="ECO:0000256" key="2">
    <source>
        <dbReference type="ARBA" id="ARBA00022741"/>
    </source>
</evidence>
<organism evidence="8 9">
    <name type="scientific">Trifolium subterraneum</name>
    <name type="common">Subterranean clover</name>
    <dbReference type="NCBI Taxonomy" id="3900"/>
    <lineage>
        <taxon>Eukaryota</taxon>
        <taxon>Viridiplantae</taxon>
        <taxon>Streptophyta</taxon>
        <taxon>Embryophyta</taxon>
        <taxon>Tracheophyta</taxon>
        <taxon>Spermatophyta</taxon>
        <taxon>Magnoliopsida</taxon>
        <taxon>eudicotyledons</taxon>
        <taxon>Gunneridae</taxon>
        <taxon>Pentapetalae</taxon>
        <taxon>rosids</taxon>
        <taxon>fabids</taxon>
        <taxon>Fabales</taxon>
        <taxon>Fabaceae</taxon>
        <taxon>Papilionoideae</taxon>
        <taxon>50 kb inversion clade</taxon>
        <taxon>NPAAA clade</taxon>
        <taxon>Hologalegina</taxon>
        <taxon>IRL clade</taxon>
        <taxon>Trifolieae</taxon>
        <taxon>Trifolium</taxon>
    </lineage>
</organism>
<sequence length="1029" mass="117453">MVGVSSRTRSKKVPLFSSFSLDCSSSKRKKSDEDVMSLESVSGSKRRRVKDESFVFPKNDEVIFIDQDDYYEDGSEHCDVDVKKEGKIDEKCGWGRENPITIEESDEDFVGSDESDEDDDSEENDTSDEDFNVGEVNEISDNDDESSSDSSFVDDEEEEVEEEEEEEVEVEEKKKKGSRKYFNVVEQLAREVNDEISGEEEEKKKKGSRESFNVVEELIREVNDEKSGEEVEKEKKVNEIFDSDGNSNDVDNDEEEVREEEKENEISESDGSSNDVIVDDEEEEKEKGLREPNNAVEEVSREVNDEKIGEEEEKEKKKVDEIFGNDDGSSNQIIVDDVEEKVRDEEKKRMKEDKEEDLDPLWQECNNCLMEEEEHLSEEDKKSGISKKSNQKKKIKTGSSVYNKEVEHSDYGSATASTTFNPMKGSSSKRNETSENVRDEEKKGLRKPNNVVEEDEEEIREDLDPLWQEYDNGLMEEGSSSKRNEASSETHKAKSIEGFESKGQKRFESKGQDKKESKDNNGLNQRGINAYFTSKDLSLVKLLAECYSDKKSSMNNDPILLEVNSDHDDVNPLETRKPPVFVETPLIWSLKKVQEVELTEEEEEERRKNEELNPIWDEMVMCINESEAESKIGNLGTNEATQENNGSASSRCEHVTIYDEEIGVYCKSCGEVITESKYMTQLVRDKYPYEGYEKRASLEDSGNASRFDYSQSQFNASDGDLDANFCQEKGTVWDLIPEVKETLYPHQQEGFKVIWKNLAGSINRKKLKNADPEKEGGCIISHAPGTGKTRLTIVFLMAYLKVFPKCFPVIVAPAGLLHTWEDEFRKWNIGVPFHNLNNPELSGKEHQDAVNELNWSSAQHTTVDTRMAKLISWYKETSILGISYTLYKELAGTVESENENTKNQANPRAIWLTDFIALFSLCGRYGRVMLRSEAFLASSASELFATSARDPYALHLWLEKGDGLFDKCCSELLDIKYWHFEELECFCYVISCAFVVVNVVSHKPLSGGCLALSRLYLIRLCPDAYKYSH</sequence>
<keyword evidence="3" id="KW-0378">Hydrolase</keyword>
<gene>
    <name evidence="8" type="ORF">TSUD_174920</name>
</gene>
<feature type="domain" description="SNF2 N-terminal" evidence="7">
    <location>
        <begin position="746"/>
        <end position="848"/>
    </location>
</feature>
<dbReference type="InterPro" id="IPR044567">
    <property type="entry name" value="CLSY/DRD1"/>
</dbReference>
<evidence type="ECO:0000259" key="7">
    <source>
        <dbReference type="Pfam" id="PF00176"/>
    </source>
</evidence>
<evidence type="ECO:0000256" key="4">
    <source>
        <dbReference type="ARBA" id="ARBA00022840"/>
    </source>
</evidence>
<feature type="compositionally biased region" description="Basic and acidic residues" evidence="6">
    <location>
        <begin position="429"/>
        <end position="443"/>
    </location>
</feature>
<evidence type="ECO:0000256" key="5">
    <source>
        <dbReference type="ARBA" id="ARBA00023242"/>
    </source>
</evidence>
<protein>
    <recommendedName>
        <fullName evidence="7">SNF2 N-terminal domain-containing protein</fullName>
    </recommendedName>
</protein>
<dbReference type="GO" id="GO:0005524">
    <property type="term" value="F:ATP binding"/>
    <property type="evidence" value="ECO:0007669"/>
    <property type="project" value="UniProtKB-KW"/>
</dbReference>
<feature type="compositionally biased region" description="Basic and acidic residues" evidence="6">
    <location>
        <begin position="298"/>
        <end position="307"/>
    </location>
</feature>
<feature type="region of interest" description="Disordered" evidence="6">
    <location>
        <begin position="372"/>
        <end position="526"/>
    </location>
</feature>
<dbReference type="Pfam" id="PF00176">
    <property type="entry name" value="SNF2-rel_dom"/>
    <property type="match status" value="1"/>
</dbReference>
<dbReference type="PANTHER" id="PTHR45821:SF5">
    <property type="entry name" value="SNF2 DOMAIN-CONTAINING PROTEIN CLASSY 4"/>
    <property type="match status" value="1"/>
</dbReference>
<keyword evidence="3" id="KW-0347">Helicase</keyword>
<keyword evidence="9" id="KW-1185">Reference proteome</keyword>
<feature type="compositionally biased region" description="Basic and acidic residues" evidence="6">
    <location>
        <begin position="217"/>
        <end position="239"/>
    </location>
</feature>
<dbReference type="InterPro" id="IPR027417">
    <property type="entry name" value="P-loop_NTPase"/>
</dbReference>
<dbReference type="InterPro" id="IPR000330">
    <property type="entry name" value="SNF2_N"/>
</dbReference>
<evidence type="ECO:0000256" key="6">
    <source>
        <dbReference type="SAM" id="MobiDB-lite"/>
    </source>
</evidence>
<feature type="compositionally biased region" description="Acidic residues" evidence="6">
    <location>
        <begin position="103"/>
        <end position="170"/>
    </location>
</feature>
<dbReference type="GO" id="GO:0004386">
    <property type="term" value="F:helicase activity"/>
    <property type="evidence" value="ECO:0007669"/>
    <property type="project" value="UniProtKB-KW"/>
</dbReference>
<evidence type="ECO:0000256" key="1">
    <source>
        <dbReference type="ARBA" id="ARBA00004123"/>
    </source>
</evidence>
<evidence type="ECO:0000313" key="8">
    <source>
        <dbReference type="EMBL" id="GAU48254.1"/>
    </source>
</evidence>
<dbReference type="GO" id="GO:0005634">
    <property type="term" value="C:nucleus"/>
    <property type="evidence" value="ECO:0007669"/>
    <property type="project" value="UniProtKB-SubCell"/>
</dbReference>
<dbReference type="SUPFAM" id="SSF52540">
    <property type="entry name" value="P-loop containing nucleoside triphosphate hydrolases"/>
    <property type="match status" value="1"/>
</dbReference>
<reference evidence="9" key="1">
    <citation type="journal article" date="2017" name="Front. Plant Sci.">
        <title>Climate Clever Clovers: New Paradigm to Reduce the Environmental Footprint of Ruminants by Breeding Low Methanogenic Forages Utilizing Haplotype Variation.</title>
        <authorList>
            <person name="Kaur P."/>
            <person name="Appels R."/>
            <person name="Bayer P.E."/>
            <person name="Keeble-Gagnere G."/>
            <person name="Wang J."/>
            <person name="Hirakawa H."/>
            <person name="Shirasawa K."/>
            <person name="Vercoe P."/>
            <person name="Stefanova K."/>
            <person name="Durmic Z."/>
            <person name="Nichols P."/>
            <person name="Revell C."/>
            <person name="Isobe S.N."/>
            <person name="Edwards D."/>
            <person name="Erskine W."/>
        </authorList>
    </citation>
    <scope>NUCLEOTIDE SEQUENCE [LARGE SCALE GENOMIC DNA]</scope>
    <source>
        <strain evidence="9">cv. Daliak</strain>
    </source>
</reference>
<feature type="compositionally biased region" description="Polar residues" evidence="6">
    <location>
        <begin position="412"/>
        <end position="428"/>
    </location>
</feature>
<name>A0A2Z6NVW3_TRISU</name>
<dbReference type="PANTHER" id="PTHR45821">
    <property type="entry name" value="SNF2 DOMAIN-CONTAINING PROTEIN CLASSY 2-RELATED"/>
    <property type="match status" value="1"/>
</dbReference>
<evidence type="ECO:0000256" key="3">
    <source>
        <dbReference type="ARBA" id="ARBA00022806"/>
    </source>
</evidence>
<dbReference type="InterPro" id="IPR038718">
    <property type="entry name" value="SNF2-like_sf"/>
</dbReference>
<feature type="region of interest" description="Disordered" evidence="6">
    <location>
        <begin position="22"/>
        <end position="48"/>
    </location>
</feature>
<dbReference type="AlphaFoldDB" id="A0A2Z6NVW3"/>
<accession>A0A2Z6NVW3</accession>
<dbReference type="EMBL" id="DF974398">
    <property type="protein sequence ID" value="GAU48254.1"/>
    <property type="molecule type" value="Genomic_DNA"/>
</dbReference>
<feature type="compositionally biased region" description="Acidic residues" evidence="6">
    <location>
        <begin position="452"/>
        <end position="461"/>
    </location>
</feature>
<feature type="region of interest" description="Disordered" evidence="6">
    <location>
        <begin position="89"/>
        <end position="177"/>
    </location>
</feature>
<keyword evidence="2" id="KW-0547">Nucleotide-binding</keyword>